<evidence type="ECO:0000256" key="7">
    <source>
        <dbReference type="ARBA" id="ARBA00022989"/>
    </source>
</evidence>
<dbReference type="PRINTS" id="PR00463">
    <property type="entry name" value="EP450I"/>
</dbReference>
<dbReference type="InterPro" id="IPR017972">
    <property type="entry name" value="Cyt_P450_CS"/>
</dbReference>
<dbReference type="AlphaFoldDB" id="A0AA88VZX8"/>
<evidence type="ECO:0000256" key="10">
    <source>
        <dbReference type="ARBA" id="ARBA00023033"/>
    </source>
</evidence>
<keyword evidence="4 12" id="KW-0349">Heme</keyword>
<accession>A0AA88VZX8</accession>
<evidence type="ECO:0008006" key="16">
    <source>
        <dbReference type="Google" id="ProtNLM"/>
    </source>
</evidence>
<dbReference type="GO" id="GO:0016705">
    <property type="term" value="F:oxidoreductase activity, acting on paired donors, with incorporation or reduction of molecular oxygen"/>
    <property type="evidence" value="ECO:0007669"/>
    <property type="project" value="InterPro"/>
</dbReference>
<comment type="similarity">
    <text evidence="3 13">Belongs to the cytochrome P450 family.</text>
</comment>
<dbReference type="GO" id="GO:0005506">
    <property type="term" value="F:iron ion binding"/>
    <property type="evidence" value="ECO:0007669"/>
    <property type="project" value="InterPro"/>
</dbReference>
<proteinExistence type="inferred from homology"/>
<evidence type="ECO:0000256" key="4">
    <source>
        <dbReference type="ARBA" id="ARBA00022617"/>
    </source>
</evidence>
<dbReference type="PANTHER" id="PTHR47944:SF17">
    <property type="entry name" value="3,9-DIHYDROXYPTEROCARPAN 6A-MONOOXYGENASE"/>
    <property type="match status" value="1"/>
</dbReference>
<keyword evidence="10 13" id="KW-0503">Monooxygenase</keyword>
<comment type="cofactor">
    <cofactor evidence="1 12">
        <name>heme</name>
        <dbReference type="ChEBI" id="CHEBI:30413"/>
    </cofactor>
</comment>
<sequence>MGKVLELLVKCSEEGEACDLSTELTTMSSGIIARISMSMRCSESYNGSKKIRELPNEIRRLRALLVTFDTTVEGNMSQHREEREEDNGDRRRKDVMEILMENHEDETAEVKISRNNIKAFLLWTLAEIINHPYVFNKLREDITVVVASSRLVQESDILNLPYLQAIVNGSLRLHPNLPLIPRKCKDDRKIQGYDVLANSRTNLEYVPFGSGRRACPGAGLAQRVMHEMIGALVQCFDFKVKGWEKVDMKEGVATDKAQPLVCYPIMHTSPSKIITPV</sequence>
<keyword evidence="7" id="KW-1133">Transmembrane helix</keyword>
<organism evidence="14 15">
    <name type="scientific">Escallonia herrerae</name>
    <dbReference type="NCBI Taxonomy" id="1293975"/>
    <lineage>
        <taxon>Eukaryota</taxon>
        <taxon>Viridiplantae</taxon>
        <taxon>Streptophyta</taxon>
        <taxon>Embryophyta</taxon>
        <taxon>Tracheophyta</taxon>
        <taxon>Spermatophyta</taxon>
        <taxon>Magnoliopsida</taxon>
        <taxon>eudicotyledons</taxon>
        <taxon>Gunneridae</taxon>
        <taxon>Pentapetalae</taxon>
        <taxon>asterids</taxon>
        <taxon>campanulids</taxon>
        <taxon>Escalloniales</taxon>
        <taxon>Escalloniaceae</taxon>
        <taxon>Escallonia</taxon>
    </lineage>
</organism>
<dbReference type="Gene3D" id="1.10.630.10">
    <property type="entry name" value="Cytochrome P450"/>
    <property type="match status" value="2"/>
</dbReference>
<keyword evidence="6 12" id="KW-0479">Metal-binding</keyword>
<evidence type="ECO:0000256" key="11">
    <source>
        <dbReference type="ARBA" id="ARBA00023136"/>
    </source>
</evidence>
<dbReference type="SUPFAM" id="SSF48264">
    <property type="entry name" value="Cytochrome P450"/>
    <property type="match status" value="1"/>
</dbReference>
<dbReference type="GO" id="GO:0020037">
    <property type="term" value="F:heme binding"/>
    <property type="evidence" value="ECO:0007669"/>
    <property type="project" value="InterPro"/>
</dbReference>
<evidence type="ECO:0000256" key="12">
    <source>
        <dbReference type="PIRSR" id="PIRSR602401-1"/>
    </source>
</evidence>
<keyword evidence="9 12" id="KW-0408">Iron</keyword>
<keyword evidence="11" id="KW-0472">Membrane</keyword>
<reference evidence="14" key="1">
    <citation type="submission" date="2022-12" db="EMBL/GenBank/DDBJ databases">
        <title>Draft genome assemblies for two species of Escallonia (Escalloniales).</title>
        <authorList>
            <person name="Chanderbali A."/>
            <person name="Dervinis C."/>
            <person name="Anghel I."/>
            <person name="Soltis D."/>
            <person name="Soltis P."/>
            <person name="Zapata F."/>
        </authorList>
    </citation>
    <scope>NUCLEOTIDE SEQUENCE</scope>
    <source>
        <strain evidence="14">UCBG64.0493</strain>
        <tissue evidence="14">Leaf</tissue>
    </source>
</reference>
<dbReference type="PROSITE" id="PS00086">
    <property type="entry name" value="CYTOCHROME_P450"/>
    <property type="match status" value="1"/>
</dbReference>
<dbReference type="GO" id="GO:0016020">
    <property type="term" value="C:membrane"/>
    <property type="evidence" value="ECO:0007669"/>
    <property type="project" value="UniProtKB-SubCell"/>
</dbReference>
<dbReference type="GO" id="GO:0004497">
    <property type="term" value="F:monooxygenase activity"/>
    <property type="evidence" value="ECO:0007669"/>
    <property type="project" value="UniProtKB-KW"/>
</dbReference>
<dbReference type="InterPro" id="IPR001128">
    <property type="entry name" value="Cyt_P450"/>
</dbReference>
<evidence type="ECO:0000256" key="6">
    <source>
        <dbReference type="ARBA" id="ARBA00022723"/>
    </source>
</evidence>
<evidence type="ECO:0000256" key="9">
    <source>
        <dbReference type="ARBA" id="ARBA00023004"/>
    </source>
</evidence>
<dbReference type="Proteomes" id="UP001188597">
    <property type="component" value="Unassembled WGS sequence"/>
</dbReference>
<dbReference type="EMBL" id="JAVXUP010001003">
    <property type="protein sequence ID" value="KAK3017425.1"/>
    <property type="molecule type" value="Genomic_DNA"/>
</dbReference>
<comment type="caution">
    <text evidence="14">The sequence shown here is derived from an EMBL/GenBank/DDBJ whole genome shotgun (WGS) entry which is preliminary data.</text>
</comment>
<dbReference type="InterPro" id="IPR036396">
    <property type="entry name" value="Cyt_P450_sf"/>
</dbReference>
<name>A0AA88VZX8_9ASTE</name>
<keyword evidence="15" id="KW-1185">Reference proteome</keyword>
<keyword evidence="5" id="KW-0812">Transmembrane</keyword>
<evidence type="ECO:0000256" key="5">
    <source>
        <dbReference type="ARBA" id="ARBA00022692"/>
    </source>
</evidence>
<evidence type="ECO:0000256" key="8">
    <source>
        <dbReference type="ARBA" id="ARBA00023002"/>
    </source>
</evidence>
<evidence type="ECO:0000256" key="3">
    <source>
        <dbReference type="ARBA" id="ARBA00010617"/>
    </source>
</evidence>
<keyword evidence="8 13" id="KW-0560">Oxidoreductase</keyword>
<dbReference type="Pfam" id="PF00067">
    <property type="entry name" value="p450"/>
    <property type="match status" value="2"/>
</dbReference>
<comment type="subcellular location">
    <subcellularLocation>
        <location evidence="2">Membrane</location>
        <topology evidence="2">Single-pass membrane protein</topology>
    </subcellularLocation>
</comment>
<evidence type="ECO:0000256" key="1">
    <source>
        <dbReference type="ARBA" id="ARBA00001971"/>
    </source>
</evidence>
<feature type="binding site" description="axial binding residue" evidence="12">
    <location>
        <position position="215"/>
    </location>
    <ligand>
        <name>heme</name>
        <dbReference type="ChEBI" id="CHEBI:30413"/>
    </ligand>
    <ligandPart>
        <name>Fe</name>
        <dbReference type="ChEBI" id="CHEBI:18248"/>
    </ligandPart>
</feature>
<dbReference type="PANTHER" id="PTHR47944">
    <property type="entry name" value="CYTOCHROME P450 98A9"/>
    <property type="match status" value="1"/>
</dbReference>
<dbReference type="InterPro" id="IPR002401">
    <property type="entry name" value="Cyt_P450_E_grp-I"/>
</dbReference>
<evidence type="ECO:0000313" key="15">
    <source>
        <dbReference type="Proteomes" id="UP001188597"/>
    </source>
</evidence>
<protein>
    <recommendedName>
        <fullName evidence="16">Cytochrome P450</fullName>
    </recommendedName>
</protein>
<evidence type="ECO:0000256" key="2">
    <source>
        <dbReference type="ARBA" id="ARBA00004167"/>
    </source>
</evidence>
<gene>
    <name evidence="14" type="ORF">RJ639_007583</name>
</gene>
<evidence type="ECO:0000313" key="14">
    <source>
        <dbReference type="EMBL" id="KAK3017425.1"/>
    </source>
</evidence>
<evidence type="ECO:0000256" key="13">
    <source>
        <dbReference type="RuleBase" id="RU000461"/>
    </source>
</evidence>